<comment type="similarity">
    <text evidence="1">Belongs to the ABC transporter superfamily.</text>
</comment>
<gene>
    <name evidence="6" type="ORF">OU682_20870</name>
</gene>
<dbReference type="SUPFAM" id="SSF52540">
    <property type="entry name" value="P-loop containing nucleoside triphosphate hydrolases"/>
    <property type="match status" value="1"/>
</dbReference>
<dbReference type="EMBL" id="JAPTYD010000064">
    <property type="protein sequence ID" value="MCZ0964045.1"/>
    <property type="molecule type" value="Genomic_DNA"/>
</dbReference>
<evidence type="ECO:0000313" key="7">
    <source>
        <dbReference type="Proteomes" id="UP001149822"/>
    </source>
</evidence>
<comment type="caution">
    <text evidence="6">The sequence shown here is derived from an EMBL/GenBank/DDBJ whole genome shotgun (WGS) entry which is preliminary data.</text>
</comment>
<organism evidence="6 7">
    <name type="scientific">Paracoccus benzoatiresistens</name>
    <dbReference type="NCBI Taxonomy" id="2997341"/>
    <lineage>
        <taxon>Bacteria</taxon>
        <taxon>Pseudomonadati</taxon>
        <taxon>Pseudomonadota</taxon>
        <taxon>Alphaproteobacteria</taxon>
        <taxon>Rhodobacterales</taxon>
        <taxon>Paracoccaceae</taxon>
        <taxon>Paracoccus</taxon>
    </lineage>
</organism>
<protein>
    <submittedName>
        <fullName evidence="6">ABC transporter ATP-binding protein</fullName>
    </submittedName>
</protein>
<dbReference type="InterPro" id="IPR003593">
    <property type="entry name" value="AAA+_ATPase"/>
</dbReference>
<dbReference type="GO" id="GO:0005524">
    <property type="term" value="F:ATP binding"/>
    <property type="evidence" value="ECO:0007669"/>
    <property type="project" value="UniProtKB-KW"/>
</dbReference>
<keyword evidence="2" id="KW-0813">Transport</keyword>
<keyword evidence="7" id="KW-1185">Reference proteome</keyword>
<reference evidence="6" key="1">
    <citation type="submission" date="2022-12" db="EMBL/GenBank/DDBJ databases">
        <title>Paracoccus sp. EF6 isolated from a lake water.</title>
        <authorList>
            <person name="Liu H."/>
        </authorList>
    </citation>
    <scope>NUCLEOTIDE SEQUENCE</scope>
    <source>
        <strain evidence="6">EF6</strain>
    </source>
</reference>
<dbReference type="InterPro" id="IPR027417">
    <property type="entry name" value="P-loop_NTPase"/>
</dbReference>
<accession>A0ABT4JAG5</accession>
<evidence type="ECO:0000256" key="2">
    <source>
        <dbReference type="ARBA" id="ARBA00022448"/>
    </source>
</evidence>
<dbReference type="PROSITE" id="PS00211">
    <property type="entry name" value="ABC_TRANSPORTER_1"/>
    <property type="match status" value="1"/>
</dbReference>
<dbReference type="InterPro" id="IPR017871">
    <property type="entry name" value="ABC_transporter-like_CS"/>
</dbReference>
<name>A0ABT4JAG5_9RHOB</name>
<keyword evidence="3" id="KW-0547">Nucleotide-binding</keyword>
<feature type="domain" description="ABC transporter" evidence="5">
    <location>
        <begin position="2"/>
        <end position="232"/>
    </location>
</feature>
<sequence length="246" mass="26356">MLDLRGLTIGTDAAMLVGDLSLSLPMTGITALIGPSGCGKSSVLKWSAGILPKDLDGEGQLMLDGQAIARPCPAISYQPQSDALFPWLTVAQNAALGLQVRGLSRAEALNRVAPLFSSFGLKGTEGQFPDQLSGGMRQRAAFLRTVVQDSRYVLLDEPFSALDAVTRLRMQDWLIARLAERPRGVLLVTHDLHEATRLADVILVMAGPPGRIVAEIPVPHPPTQRSEAALAPLRDELKSLLLENAP</sequence>
<dbReference type="InterPro" id="IPR050166">
    <property type="entry name" value="ABC_transporter_ATP-bind"/>
</dbReference>
<evidence type="ECO:0000256" key="1">
    <source>
        <dbReference type="ARBA" id="ARBA00005417"/>
    </source>
</evidence>
<evidence type="ECO:0000313" key="6">
    <source>
        <dbReference type="EMBL" id="MCZ0964045.1"/>
    </source>
</evidence>
<dbReference type="PROSITE" id="PS50893">
    <property type="entry name" value="ABC_TRANSPORTER_2"/>
    <property type="match status" value="1"/>
</dbReference>
<dbReference type="InterPro" id="IPR003439">
    <property type="entry name" value="ABC_transporter-like_ATP-bd"/>
</dbReference>
<keyword evidence="4 6" id="KW-0067">ATP-binding</keyword>
<dbReference type="SMART" id="SM00382">
    <property type="entry name" value="AAA"/>
    <property type="match status" value="1"/>
</dbReference>
<dbReference type="PANTHER" id="PTHR42788:SF13">
    <property type="entry name" value="ALIPHATIC SULFONATES IMPORT ATP-BINDING PROTEIN SSUB"/>
    <property type="match status" value="1"/>
</dbReference>
<dbReference type="Gene3D" id="3.40.50.300">
    <property type="entry name" value="P-loop containing nucleotide triphosphate hydrolases"/>
    <property type="match status" value="1"/>
</dbReference>
<dbReference type="PANTHER" id="PTHR42788">
    <property type="entry name" value="TAURINE IMPORT ATP-BINDING PROTEIN-RELATED"/>
    <property type="match status" value="1"/>
</dbReference>
<dbReference type="Pfam" id="PF00005">
    <property type="entry name" value="ABC_tran"/>
    <property type="match status" value="1"/>
</dbReference>
<evidence type="ECO:0000259" key="5">
    <source>
        <dbReference type="PROSITE" id="PS50893"/>
    </source>
</evidence>
<evidence type="ECO:0000256" key="4">
    <source>
        <dbReference type="ARBA" id="ARBA00022840"/>
    </source>
</evidence>
<dbReference type="RefSeq" id="WP_268944141.1">
    <property type="nucleotide sequence ID" value="NZ_JAPTYD010000064.1"/>
</dbReference>
<dbReference type="Proteomes" id="UP001149822">
    <property type="component" value="Unassembled WGS sequence"/>
</dbReference>
<proteinExistence type="inferred from homology"/>
<evidence type="ECO:0000256" key="3">
    <source>
        <dbReference type="ARBA" id="ARBA00022741"/>
    </source>
</evidence>